<keyword evidence="2" id="KW-1133">Transmembrane helix</keyword>
<keyword evidence="2" id="KW-0812">Transmembrane</keyword>
<evidence type="ECO:0008006" key="5">
    <source>
        <dbReference type="Google" id="ProtNLM"/>
    </source>
</evidence>
<dbReference type="EMBL" id="JANTQA010000026">
    <property type="protein sequence ID" value="KAJ3442416.1"/>
    <property type="molecule type" value="Genomic_DNA"/>
</dbReference>
<feature type="transmembrane region" description="Helical" evidence="2">
    <location>
        <begin position="447"/>
        <end position="468"/>
    </location>
</feature>
<feature type="transmembrane region" description="Helical" evidence="2">
    <location>
        <begin position="131"/>
        <end position="152"/>
    </location>
</feature>
<accession>A0AAV7ZMT6</accession>
<dbReference type="Pfam" id="PF02995">
    <property type="entry name" value="DUF229"/>
    <property type="match status" value="1"/>
</dbReference>
<dbReference type="PANTHER" id="PTHR10974">
    <property type="entry name" value="FI08016P-RELATED"/>
    <property type="match status" value="1"/>
</dbReference>
<feature type="transmembrane region" description="Helical" evidence="2">
    <location>
        <begin position="12"/>
        <end position="33"/>
    </location>
</feature>
<protein>
    <recommendedName>
        <fullName evidence="5">Sulfatase N-terminal domain-containing protein</fullName>
    </recommendedName>
</protein>
<feature type="transmembrane region" description="Helical" evidence="2">
    <location>
        <begin position="79"/>
        <end position="103"/>
    </location>
</feature>
<proteinExistence type="predicted"/>
<reference evidence="3" key="1">
    <citation type="submission" date="2022-08" db="EMBL/GenBank/DDBJ databases">
        <title>Novel sulphate-reducing endosymbionts in the free-living metamonad Anaeramoeba.</title>
        <authorList>
            <person name="Jerlstrom-Hultqvist J."/>
            <person name="Cepicka I."/>
            <person name="Gallot-Lavallee L."/>
            <person name="Salas-Leiva D."/>
            <person name="Curtis B.A."/>
            <person name="Zahonova K."/>
            <person name="Pipaliya S."/>
            <person name="Dacks J."/>
            <person name="Roger A.J."/>
        </authorList>
    </citation>
    <scope>NUCLEOTIDE SEQUENCE</scope>
    <source>
        <strain evidence="3">Busselton2</strain>
    </source>
</reference>
<feature type="transmembrane region" description="Helical" evidence="2">
    <location>
        <begin position="204"/>
        <end position="225"/>
    </location>
</feature>
<feature type="transmembrane region" description="Helical" evidence="2">
    <location>
        <begin position="283"/>
        <end position="304"/>
    </location>
</feature>
<dbReference type="InterPro" id="IPR004245">
    <property type="entry name" value="DUF229"/>
</dbReference>
<organism evidence="3 4">
    <name type="scientific">Anaeramoeba flamelloides</name>
    <dbReference type="NCBI Taxonomy" id="1746091"/>
    <lineage>
        <taxon>Eukaryota</taxon>
        <taxon>Metamonada</taxon>
        <taxon>Anaeramoebidae</taxon>
        <taxon>Anaeramoeba</taxon>
    </lineage>
</organism>
<feature type="region of interest" description="Disordered" evidence="1">
    <location>
        <begin position="370"/>
        <end position="390"/>
    </location>
</feature>
<dbReference type="AlphaFoldDB" id="A0AAV7ZMT6"/>
<evidence type="ECO:0000256" key="1">
    <source>
        <dbReference type="SAM" id="MobiDB-lite"/>
    </source>
</evidence>
<sequence>MDQTRKEPFSKFKSFINLMAIESLVILLFLYLFSPTSNITTYFLLVLLKAVFAFLFLYRGLNNYGVLKIKIKANFAWAFEIVVSIIIAIVIFFVSVLFHFFFIDTKINKNFTFWDEQENSKGLLVKLNKGVWWLVVCPILYSFAFIIQEFVMRSICLESLLKKTLKAISNEQRSKRIHKKRKTTAIRFLVGSVGKYFKNNQNQFLLIFLIQFCASWISTFANIPILILDLGLQNSIIIICKSILLVFSIDLISSSYYLVFGNYFCSAFIKIALYLYFRGIQLILLKFSFLFQISYLVVVSILILQLQNLISFMNIKNEKSFNTAFVCKIFHKLKLIDIKKKTKHKKIVKQEQEEFRSKIVKKHKLEEEKVERKSGGEEQEEEEEEEEGKKKNYLKNKEIDNKIQYEQNNLNDNIEENKVLKQNKIDNGNRLLKILTNKNNQVKLSSLCIIFLILLILIIIIVPFLYYYSYWYPYDLNENGHCDSNSFITIHNNDESHHINDDRNENNELIQITKCQGKITIEEREYFSKGKYTIRSRIKNARKIALDNNQENDRRVVYVICSGYFGKVIEIYPLIPKLETQKLTKKQTIIDNNDQTFHPNILTLVFDGASRKSYLENLQKTKKMIQNLEKDHHLKSWSFDGYRTFSKASAKNQRPMFSGQSDKIRPDNGRWIWNFYKDKLNYITTVIDQTCKDNDSVQNSFGFNIGKLKNEVSFDHRVIVPFCEKKWNPFANNKPHCLYGQYGHNIIFSNIKRIFNLKNYNKFSKFIISYFYESHETSQKVLKTIDADLAQFIYKFYQTKESQYTIILLLSDHGIHYGANSHIHHKFPIFELIIPNETLDHMAGIDEHLSENLHTKFNVYDIYYTLKHFGIYPKQIEISRKFDSLLNFIPERSCRDTFMQDEYCVAWKK</sequence>
<evidence type="ECO:0000313" key="3">
    <source>
        <dbReference type="EMBL" id="KAJ3442416.1"/>
    </source>
</evidence>
<dbReference type="GO" id="GO:0005615">
    <property type="term" value="C:extracellular space"/>
    <property type="evidence" value="ECO:0007669"/>
    <property type="project" value="TreeGrafter"/>
</dbReference>
<evidence type="ECO:0000313" key="4">
    <source>
        <dbReference type="Proteomes" id="UP001146793"/>
    </source>
</evidence>
<comment type="caution">
    <text evidence="3">The sequence shown here is derived from an EMBL/GenBank/DDBJ whole genome shotgun (WGS) entry which is preliminary data.</text>
</comment>
<dbReference type="Proteomes" id="UP001146793">
    <property type="component" value="Unassembled WGS sequence"/>
</dbReference>
<feature type="transmembrane region" description="Helical" evidence="2">
    <location>
        <begin position="231"/>
        <end position="249"/>
    </location>
</feature>
<name>A0AAV7ZMT6_9EUKA</name>
<evidence type="ECO:0000256" key="2">
    <source>
        <dbReference type="SAM" id="Phobius"/>
    </source>
</evidence>
<feature type="transmembrane region" description="Helical" evidence="2">
    <location>
        <begin position="256"/>
        <end position="277"/>
    </location>
</feature>
<feature type="transmembrane region" description="Helical" evidence="2">
    <location>
        <begin position="39"/>
        <end position="58"/>
    </location>
</feature>
<feature type="compositionally biased region" description="Acidic residues" evidence="1">
    <location>
        <begin position="377"/>
        <end position="386"/>
    </location>
</feature>
<gene>
    <name evidence="3" type="ORF">M0812_12151</name>
</gene>
<dbReference type="PANTHER" id="PTHR10974:SF1">
    <property type="entry name" value="FI08016P-RELATED"/>
    <property type="match status" value="1"/>
</dbReference>
<keyword evidence="2" id="KW-0472">Membrane</keyword>